<dbReference type="PROSITE" id="PS50054">
    <property type="entry name" value="TYR_PHOSPHATASE_DUAL"/>
    <property type="match status" value="1"/>
</dbReference>
<evidence type="ECO:0000256" key="11">
    <source>
        <dbReference type="ARBA" id="ARBA00023242"/>
    </source>
</evidence>
<dbReference type="Gene3D" id="3.90.190.10">
    <property type="entry name" value="Protein tyrosine phosphatase superfamily"/>
    <property type="match status" value="2"/>
</dbReference>
<dbReference type="PROSITE" id="PS50056">
    <property type="entry name" value="TYR_PHOSPHATASE_2"/>
    <property type="match status" value="1"/>
</dbReference>
<dbReference type="InterPro" id="IPR003595">
    <property type="entry name" value="Tyr_Pase_cat"/>
</dbReference>
<keyword evidence="21" id="KW-0418">Kinase</keyword>
<keyword evidence="11" id="KW-0539">Nucleus</keyword>
<keyword evidence="21" id="KW-0808">Transferase</keyword>
<evidence type="ECO:0000256" key="13">
    <source>
        <dbReference type="ARBA" id="ARBA00023306"/>
    </source>
</evidence>
<evidence type="ECO:0000259" key="18">
    <source>
        <dbReference type="PROSITE" id="PS50054"/>
    </source>
</evidence>
<dbReference type="GO" id="GO:0000922">
    <property type="term" value="C:spindle pole"/>
    <property type="evidence" value="ECO:0007669"/>
    <property type="project" value="UniProtKB-SubCell"/>
</dbReference>
<comment type="similarity">
    <text evidence="4">Belongs to the protein-tyrosine phosphatase family. Non-receptor class CDC14 subfamily.</text>
</comment>
<dbReference type="PANTHER" id="PTHR23339">
    <property type="entry name" value="TYROSINE SPECIFIC PROTEIN PHOSPHATASE AND DUAL SPECIFICITY PROTEIN PHOSPHATASE"/>
    <property type="match status" value="1"/>
</dbReference>
<comment type="catalytic activity">
    <reaction evidence="16">
        <text>O-phospho-L-threonyl-[protein] + H2O = L-threonyl-[protein] + phosphate</text>
        <dbReference type="Rhea" id="RHEA:47004"/>
        <dbReference type="Rhea" id="RHEA-COMP:11060"/>
        <dbReference type="Rhea" id="RHEA-COMP:11605"/>
        <dbReference type="ChEBI" id="CHEBI:15377"/>
        <dbReference type="ChEBI" id="CHEBI:30013"/>
        <dbReference type="ChEBI" id="CHEBI:43474"/>
        <dbReference type="ChEBI" id="CHEBI:61977"/>
        <dbReference type="EC" id="3.1.3.16"/>
    </reaction>
</comment>
<keyword evidence="5" id="KW-0963">Cytoplasm</keyword>
<feature type="region of interest" description="Disordered" evidence="17">
    <location>
        <begin position="871"/>
        <end position="918"/>
    </location>
</feature>
<keyword evidence="9" id="KW-0904">Protein phosphatase</keyword>
<sequence>MMLDDDNSDLLVCASEMQQDRLYFVVFKKNIKPKNTPNTHYFSIDDEYVYENFYNDFGPLNICMLYRYCTRLNTKLSAKCHANKKIVHYTSMNPAKRLNAAYLIGSYAIIFLNKSPEEAYRTLVSGDIPPYTRFCDASYGPSSFKISLLDCLNAVHKGLLAGFYNFDDFDADEYEYFERVENGDFNWIVPQKFIAFCGPHQKSKTLPNGYPCHAPERYFTYFRDNNVTTVIRLNAKVYHASSFENAGFDHKDLFFIDGSTPSDAILKKFLSICETTKGAIAVHCKAGLGRTGSLIGAYIMKHYNFSALEAIAWLRLCRPGSVIGHQQQWMEDKQSWLWAEGERMRRRSSHSVLQHKYGIYSMELKGKLSEDLLAQAQAESDLKANDHMDLLLTRVKGISQRVDTMHLHDTLDGAAEQYVNSSAGCRLADGEDDEGQTEEDETQYQSTVDANCNANSDNDTDPLSSTAAPSSYTISTRRRKSPSGANKQTVIATSLRRLVNPGSRSSSNSVPNSLYSTPIPTENASCTEKKLRRPSNSVFEAARHTIASTVRMTQTALEKKHAAQTQGDKLNQIKALRRQHSRSVNINSTNEQETNLRHTRARSQSQPFRNNNNNNNVAHVVANCISGTPTTTSVAAAATLNLNNNNNSNNSNLSNALHNFNNNNNSTNILAGSGSGGRASTAVDSTSTVLSTRTRSLAIYSKRMELKHLRKAEVHNLQQQQQQQQQQTPQADNKQLKPYGGGGSTLLSATISESKIPVVSGGAGSSATIPPSRGVAARTSHHHMTLRGRSRIRYQRPGVGAEPLQQAPPCTVATARYYRDVSAIPTVACSSSSSSNLGSLGGAGGAGSGAGVSGGGSGSVCYNIATRSSSATLDHNSNPLPTTSNNSTTMASNNHSNNNLNNQSSSSTPPIDSSRLSGRASADLQAIIEHNFGLGAKRNKRSLSSTRIEKDKCDEYNTKLLRKTSAMNNNNNNTNNAAGKYTTTPAMTSSVSGGIGGGGSFKLTRRIMSESGSSASASTSASTSGIPTPTATHPQCYHTQPHTHHQQHSQLYQLPRAAGGGTVKLSPAERAEQQQQTTLKLRKKISY</sequence>
<evidence type="ECO:0000256" key="8">
    <source>
        <dbReference type="ARBA" id="ARBA00022801"/>
    </source>
</evidence>
<dbReference type="OrthoDB" id="266663at2759"/>
<feature type="compositionally biased region" description="Low complexity" evidence="17">
    <location>
        <begin position="1011"/>
        <end position="1040"/>
    </location>
</feature>
<feature type="region of interest" description="Disordered" evidence="17">
    <location>
        <begin position="587"/>
        <end position="615"/>
    </location>
</feature>
<keyword evidence="10" id="KW-0206">Cytoskeleton</keyword>
<feature type="compositionally biased region" description="Polar residues" evidence="17">
    <location>
        <begin position="483"/>
        <end position="492"/>
    </location>
</feature>
<feature type="compositionally biased region" description="Polar residues" evidence="17">
    <location>
        <begin position="444"/>
        <end position="475"/>
    </location>
</feature>
<dbReference type="SMART" id="SM00404">
    <property type="entry name" value="PTPc_motif"/>
    <property type="match status" value="1"/>
</dbReference>
<feature type="region of interest" description="Disordered" evidence="17">
    <location>
        <begin position="1009"/>
        <end position="1087"/>
    </location>
</feature>
<evidence type="ECO:0000256" key="17">
    <source>
        <dbReference type="SAM" id="MobiDB-lite"/>
    </source>
</evidence>
<comment type="catalytic activity">
    <reaction evidence="15">
        <text>O-phospho-L-seryl-[protein] + H2O = L-seryl-[protein] + phosphate</text>
        <dbReference type="Rhea" id="RHEA:20629"/>
        <dbReference type="Rhea" id="RHEA-COMP:9863"/>
        <dbReference type="Rhea" id="RHEA-COMP:11604"/>
        <dbReference type="ChEBI" id="CHEBI:15377"/>
        <dbReference type="ChEBI" id="CHEBI:29999"/>
        <dbReference type="ChEBI" id="CHEBI:43474"/>
        <dbReference type="ChEBI" id="CHEBI:83421"/>
        <dbReference type="EC" id="3.1.3.16"/>
    </reaction>
</comment>
<feature type="region of interest" description="Disordered" evidence="17">
    <location>
        <begin position="966"/>
        <end position="985"/>
    </location>
</feature>
<feature type="compositionally biased region" description="Low complexity" evidence="17">
    <location>
        <begin position="718"/>
        <end position="727"/>
    </location>
</feature>
<dbReference type="Proteomes" id="UP000504634">
    <property type="component" value="Unplaced"/>
</dbReference>
<dbReference type="InterPro" id="IPR029021">
    <property type="entry name" value="Prot-tyrosine_phosphatase-like"/>
</dbReference>
<name>A0A6J2U6L4_DROLE</name>
<evidence type="ECO:0000256" key="2">
    <source>
        <dbReference type="ARBA" id="ARBA00004300"/>
    </source>
</evidence>
<dbReference type="InterPro" id="IPR020422">
    <property type="entry name" value="TYR_PHOSPHATASE_DUAL_dom"/>
</dbReference>
<gene>
    <name evidence="21" type="primary">LOC115631094</name>
</gene>
<keyword evidence="6" id="KW-0597">Phosphoprotein</keyword>
<proteinExistence type="inferred from homology"/>
<dbReference type="Pfam" id="PF14671">
    <property type="entry name" value="DSPn"/>
    <property type="match status" value="1"/>
</dbReference>
<evidence type="ECO:0000256" key="9">
    <source>
        <dbReference type="ARBA" id="ARBA00022912"/>
    </source>
</evidence>
<dbReference type="InterPro" id="IPR044506">
    <property type="entry name" value="CDC14_C"/>
</dbReference>
<evidence type="ECO:0000256" key="7">
    <source>
        <dbReference type="ARBA" id="ARBA00022618"/>
    </source>
</evidence>
<dbReference type="GeneID" id="115631094"/>
<keyword evidence="7" id="KW-0132">Cell division</keyword>
<evidence type="ECO:0000256" key="5">
    <source>
        <dbReference type="ARBA" id="ARBA00022490"/>
    </source>
</evidence>
<dbReference type="Pfam" id="PF00782">
    <property type="entry name" value="DSPc"/>
    <property type="match status" value="1"/>
</dbReference>
<feature type="compositionally biased region" description="Acidic residues" evidence="17">
    <location>
        <begin position="430"/>
        <end position="442"/>
    </location>
</feature>
<comment type="subcellular location">
    <subcellularLocation>
        <location evidence="14">Cell projection</location>
        <location evidence="14">Kinocilium</location>
    </subcellularLocation>
    <subcellularLocation>
        <location evidence="2">Cytoplasm</location>
        <location evidence="2">Cytoskeleton</location>
        <location evidence="2">Microtubule organizing center</location>
        <location evidence="2">Centrosome</location>
    </subcellularLocation>
    <subcellularLocation>
        <location evidence="3">Cytoplasm</location>
        <location evidence="3">Cytoskeleton</location>
        <location evidence="3">Spindle pole</location>
    </subcellularLocation>
    <subcellularLocation>
        <location evidence="1">Nucleus</location>
    </subcellularLocation>
</comment>
<feature type="domain" description="Tyrosine specific protein phosphatases" evidence="19">
    <location>
        <begin position="267"/>
        <end position="329"/>
    </location>
</feature>
<dbReference type="CDD" id="cd17657">
    <property type="entry name" value="CDC14_N"/>
    <property type="match status" value="1"/>
</dbReference>
<organism evidence="20 21">
    <name type="scientific">Drosophila lebanonensis</name>
    <name type="common">Fruit fly</name>
    <name type="synonym">Scaptodrosophila lebanonensis</name>
    <dbReference type="NCBI Taxonomy" id="7225"/>
    <lineage>
        <taxon>Eukaryota</taxon>
        <taxon>Metazoa</taxon>
        <taxon>Ecdysozoa</taxon>
        <taxon>Arthropoda</taxon>
        <taxon>Hexapoda</taxon>
        <taxon>Insecta</taxon>
        <taxon>Pterygota</taxon>
        <taxon>Neoptera</taxon>
        <taxon>Endopterygota</taxon>
        <taxon>Diptera</taxon>
        <taxon>Brachycera</taxon>
        <taxon>Muscomorpha</taxon>
        <taxon>Ephydroidea</taxon>
        <taxon>Drosophilidae</taxon>
        <taxon>Scaptodrosophila</taxon>
    </lineage>
</organism>
<keyword evidence="20" id="KW-1185">Reference proteome</keyword>
<dbReference type="CTD" id="34067"/>
<reference evidence="21" key="1">
    <citation type="submission" date="2025-08" db="UniProtKB">
        <authorList>
            <consortium name="RefSeq"/>
        </authorList>
    </citation>
    <scope>IDENTIFICATION</scope>
    <source>
        <strain evidence="21">11010-0011.00</strain>
        <tissue evidence="21">Whole body</tissue>
    </source>
</reference>
<dbReference type="RefSeq" id="XP_030383605.1">
    <property type="nucleotide sequence ID" value="XM_030527745.1"/>
</dbReference>
<keyword evidence="12" id="KW-0966">Cell projection</keyword>
<dbReference type="SMART" id="SM00195">
    <property type="entry name" value="DSPc"/>
    <property type="match status" value="1"/>
</dbReference>
<evidence type="ECO:0000313" key="21">
    <source>
        <dbReference type="RefSeq" id="XP_030383605.1"/>
    </source>
</evidence>
<evidence type="ECO:0000313" key="20">
    <source>
        <dbReference type="Proteomes" id="UP000504634"/>
    </source>
</evidence>
<dbReference type="AlphaFoldDB" id="A0A6J2U6L4"/>
<evidence type="ECO:0000256" key="6">
    <source>
        <dbReference type="ARBA" id="ARBA00022553"/>
    </source>
</evidence>
<evidence type="ECO:0000256" key="12">
    <source>
        <dbReference type="ARBA" id="ARBA00023273"/>
    </source>
</evidence>
<feature type="region of interest" description="Disordered" evidence="17">
    <location>
        <begin position="425"/>
        <end position="535"/>
    </location>
</feature>
<dbReference type="GO" id="GO:0005813">
    <property type="term" value="C:centrosome"/>
    <property type="evidence" value="ECO:0007669"/>
    <property type="project" value="UniProtKB-SubCell"/>
</dbReference>
<dbReference type="InterPro" id="IPR016130">
    <property type="entry name" value="Tyr_Pase_AS"/>
</dbReference>
<dbReference type="GO" id="GO:0051301">
    <property type="term" value="P:cell division"/>
    <property type="evidence" value="ECO:0007669"/>
    <property type="project" value="UniProtKB-KW"/>
</dbReference>
<feature type="region of interest" description="Disordered" evidence="17">
    <location>
        <begin position="714"/>
        <end position="747"/>
    </location>
</feature>
<accession>A0A6J2U6L4</accession>
<dbReference type="InterPro" id="IPR050561">
    <property type="entry name" value="PTP"/>
</dbReference>
<dbReference type="GO" id="GO:0060091">
    <property type="term" value="C:kinocilium"/>
    <property type="evidence" value="ECO:0007669"/>
    <property type="project" value="UniProtKB-SubCell"/>
</dbReference>
<dbReference type="GO" id="GO:0016301">
    <property type="term" value="F:kinase activity"/>
    <property type="evidence" value="ECO:0007669"/>
    <property type="project" value="UniProtKB-KW"/>
</dbReference>
<protein>
    <submittedName>
        <fullName evidence="21">Probable serine/threonine-protein kinase DDB_G0282963 isoform X2</fullName>
    </submittedName>
</protein>
<feature type="compositionally biased region" description="Low complexity" evidence="17">
    <location>
        <begin position="876"/>
        <end position="917"/>
    </location>
</feature>
<dbReference type="FunFam" id="3.90.190.10:FF:000006">
    <property type="entry name" value="Dual specificity protein phosphatase CDC14B"/>
    <property type="match status" value="1"/>
</dbReference>
<dbReference type="GO" id="GO:0050877">
    <property type="term" value="P:nervous system process"/>
    <property type="evidence" value="ECO:0007669"/>
    <property type="project" value="UniProtKB-ARBA"/>
</dbReference>
<feature type="compositionally biased region" description="Basic residues" evidence="17">
    <location>
        <begin position="779"/>
        <end position="790"/>
    </location>
</feature>
<dbReference type="PROSITE" id="PS00383">
    <property type="entry name" value="TYR_PHOSPHATASE_1"/>
    <property type="match status" value="1"/>
</dbReference>
<keyword evidence="8" id="KW-0378">Hydrolase</keyword>
<dbReference type="InterPro" id="IPR000340">
    <property type="entry name" value="Dual-sp_phosphatase_cat-dom"/>
</dbReference>
<dbReference type="CDD" id="cd14499">
    <property type="entry name" value="CDC14_C"/>
    <property type="match status" value="1"/>
</dbReference>
<dbReference type="GO" id="GO:0004722">
    <property type="term" value="F:protein serine/threonine phosphatase activity"/>
    <property type="evidence" value="ECO:0007669"/>
    <property type="project" value="UniProtKB-EC"/>
</dbReference>
<evidence type="ECO:0000256" key="3">
    <source>
        <dbReference type="ARBA" id="ARBA00004647"/>
    </source>
</evidence>
<feature type="compositionally biased region" description="Low complexity" evidence="17">
    <location>
        <begin position="498"/>
        <end position="516"/>
    </location>
</feature>
<dbReference type="InterPro" id="IPR029260">
    <property type="entry name" value="DSPn"/>
</dbReference>
<evidence type="ECO:0000259" key="19">
    <source>
        <dbReference type="PROSITE" id="PS50056"/>
    </source>
</evidence>
<evidence type="ECO:0000256" key="10">
    <source>
        <dbReference type="ARBA" id="ARBA00023212"/>
    </source>
</evidence>
<feature type="region of interest" description="Disordered" evidence="17">
    <location>
        <begin position="759"/>
        <end position="790"/>
    </location>
</feature>
<feature type="region of interest" description="Disordered" evidence="17">
    <location>
        <begin position="668"/>
        <end position="688"/>
    </location>
</feature>
<dbReference type="GO" id="GO:0005634">
    <property type="term" value="C:nucleus"/>
    <property type="evidence" value="ECO:0007669"/>
    <property type="project" value="UniProtKB-SubCell"/>
</dbReference>
<evidence type="ECO:0000256" key="4">
    <source>
        <dbReference type="ARBA" id="ARBA00007315"/>
    </source>
</evidence>
<evidence type="ECO:0000256" key="15">
    <source>
        <dbReference type="ARBA" id="ARBA00047761"/>
    </source>
</evidence>
<dbReference type="FunFam" id="3.90.190.10:FF:000032">
    <property type="entry name" value="dual specificity protein phosphatase CDC14A isoform X1"/>
    <property type="match status" value="1"/>
</dbReference>
<dbReference type="SUPFAM" id="SSF52799">
    <property type="entry name" value="(Phosphotyrosine protein) phosphatases II"/>
    <property type="match status" value="2"/>
</dbReference>
<evidence type="ECO:0000256" key="16">
    <source>
        <dbReference type="ARBA" id="ARBA00048336"/>
    </source>
</evidence>
<feature type="domain" description="Tyrosine-protein phosphatase" evidence="18">
    <location>
        <begin position="184"/>
        <end position="342"/>
    </location>
</feature>
<dbReference type="InterPro" id="IPR000387">
    <property type="entry name" value="Tyr_Pase_dom"/>
</dbReference>
<keyword evidence="13" id="KW-0131">Cell cycle</keyword>
<evidence type="ECO:0000256" key="1">
    <source>
        <dbReference type="ARBA" id="ARBA00004123"/>
    </source>
</evidence>
<evidence type="ECO:0000256" key="14">
    <source>
        <dbReference type="ARBA" id="ARBA00037822"/>
    </source>
</evidence>